<dbReference type="Gene3D" id="1.20.1270.210">
    <property type="match status" value="1"/>
</dbReference>
<sequence length="415" mass="46443">MNIIRKLAGRLTGKSLSAPTDFERRLLGIRVTAAGISVTPRNAMNCVPVRCAVQVIAEAIGQLPVQTYHRNDEGDKERSDEHPAHNLLRRSVNNFIPASEFREMVTRDALLWGNGYAVILRDGDNKPVELNRLQPDKVRIIIDETTQEPSYEYEFEGTKAVYNLEDIIHIRAPTFDGITGESPIEAAKEAIAFALALEKHGSVLFRNSAQPGGVIEHPGKMGDDAANRMADSWQKANGGDNAGGVAVLEEGSTFKQIGMSNTDAQFLELRRYCVEEIGRAFRVPPIFLNDYGRATWSNNEQQGSQLVTYCLMSWIKRWEGEIMLKLFSEEERDEWFAEFLTDDLLRADTAKRMAAYAVAITSRIMNPNECRARENLPAYEGGDEYVNPNTTSDTAVAAMLDDKKPQTDSELHERN</sequence>
<proteinExistence type="predicted"/>
<organism evidence="1">
    <name type="scientific">Brucella pituitosa</name>
    <dbReference type="NCBI Taxonomy" id="571256"/>
    <lineage>
        <taxon>Bacteria</taxon>
        <taxon>Pseudomonadati</taxon>
        <taxon>Pseudomonadota</taxon>
        <taxon>Alphaproteobacteria</taxon>
        <taxon>Hyphomicrobiales</taxon>
        <taxon>Brucellaceae</taxon>
        <taxon>Brucella/Ochrobactrum group</taxon>
        <taxon>Brucella</taxon>
    </lineage>
</organism>
<dbReference type="InterPro" id="IPR006944">
    <property type="entry name" value="Phage/GTA_portal"/>
</dbReference>
<gene>
    <name evidence="1" type="ORF">F7Q93_15230</name>
</gene>
<accession>A0A643EXU4</accession>
<dbReference type="InterPro" id="IPR006427">
    <property type="entry name" value="Portal_HK97"/>
</dbReference>
<protein>
    <submittedName>
        <fullName evidence="1">Phage portal protein</fullName>
    </submittedName>
</protein>
<dbReference type="Gene3D" id="3.40.140.120">
    <property type="match status" value="1"/>
</dbReference>
<comment type="caution">
    <text evidence="1">The sequence shown here is derived from an EMBL/GenBank/DDBJ whole genome shotgun (WGS) entry which is preliminary data.</text>
</comment>
<dbReference type="Pfam" id="PF04860">
    <property type="entry name" value="Phage_portal"/>
    <property type="match status" value="1"/>
</dbReference>
<reference evidence="1" key="1">
    <citation type="submission" date="2019-09" db="EMBL/GenBank/DDBJ databases">
        <title>Draft genome sequences of 48 bacterial type strains from the CCUG.</title>
        <authorList>
            <person name="Tunovic T."/>
            <person name="Pineiro-Iglesias B."/>
            <person name="Unosson C."/>
            <person name="Inganas E."/>
            <person name="Ohlen M."/>
            <person name="Cardew S."/>
            <person name="Jensie-Markopoulos S."/>
            <person name="Salva-Serra F."/>
            <person name="Jaen-Luchoro D."/>
            <person name="Karlsson R."/>
            <person name="Svensson-Stadler L."/>
            <person name="Chun J."/>
            <person name="Moore E."/>
        </authorList>
    </citation>
    <scope>NUCLEOTIDE SEQUENCE</scope>
    <source>
        <strain evidence="1">CCUG 50899</strain>
    </source>
</reference>
<dbReference type="Gene3D" id="3.30.1120.70">
    <property type="match status" value="1"/>
</dbReference>
<name>A0A643EXU4_9HYPH</name>
<evidence type="ECO:0000313" key="1">
    <source>
        <dbReference type="EMBL" id="KAB0570591.1"/>
    </source>
</evidence>
<dbReference type="EMBL" id="VZPE01000006">
    <property type="protein sequence ID" value="KAB0570591.1"/>
    <property type="molecule type" value="Genomic_DNA"/>
</dbReference>
<dbReference type="NCBIfam" id="TIGR01537">
    <property type="entry name" value="portal_HK97"/>
    <property type="match status" value="1"/>
</dbReference>
<dbReference type="AlphaFoldDB" id="A0A643EXU4"/>